<dbReference type="Pfam" id="PF03646">
    <property type="entry name" value="FlaG"/>
    <property type="match status" value="1"/>
</dbReference>
<dbReference type="Gene3D" id="3.30.160.170">
    <property type="entry name" value="FlaG-like"/>
    <property type="match status" value="1"/>
</dbReference>
<dbReference type="EMBL" id="JBHRYH010000011">
    <property type="protein sequence ID" value="MFC3625587.1"/>
    <property type="molecule type" value="Genomic_DNA"/>
</dbReference>
<comment type="caution">
    <text evidence="2">The sequence shown here is derived from an EMBL/GenBank/DDBJ whole genome shotgun (WGS) entry which is preliminary data.</text>
</comment>
<proteinExistence type="predicted"/>
<keyword evidence="3" id="KW-1185">Reference proteome</keyword>
<name>A0ABV7TSA4_9NEIS</name>
<evidence type="ECO:0000313" key="2">
    <source>
        <dbReference type="EMBL" id="MFC3625587.1"/>
    </source>
</evidence>
<dbReference type="Proteomes" id="UP001595636">
    <property type="component" value="Unassembled WGS sequence"/>
</dbReference>
<dbReference type="PANTHER" id="PTHR37166">
    <property type="entry name" value="PROTEIN FLAG"/>
    <property type="match status" value="1"/>
</dbReference>
<dbReference type="InterPro" id="IPR035924">
    <property type="entry name" value="FlaG-like_sf"/>
</dbReference>
<protein>
    <submittedName>
        <fullName evidence="2">Flagellar protein FlaG</fullName>
    </submittedName>
</protein>
<dbReference type="InterPro" id="IPR005186">
    <property type="entry name" value="FlaG"/>
</dbReference>
<evidence type="ECO:0000256" key="1">
    <source>
        <dbReference type="SAM" id="MobiDB-lite"/>
    </source>
</evidence>
<organism evidence="2 3">
    <name type="scientific">Vogesella amnigena</name>
    <dbReference type="NCBI Taxonomy" id="1507449"/>
    <lineage>
        <taxon>Bacteria</taxon>
        <taxon>Pseudomonadati</taxon>
        <taxon>Pseudomonadota</taxon>
        <taxon>Betaproteobacteria</taxon>
        <taxon>Neisseriales</taxon>
        <taxon>Chromobacteriaceae</taxon>
        <taxon>Vogesella</taxon>
    </lineage>
</organism>
<evidence type="ECO:0000313" key="3">
    <source>
        <dbReference type="Proteomes" id="UP001595636"/>
    </source>
</evidence>
<keyword evidence="2" id="KW-0969">Cilium</keyword>
<sequence length="135" mass="14210">MNILGNLPGPGVLPTASGNSSDLAARGQAVASPRSAAPNVAVSPQAVQATDVAEKSAGSKPSDDELRKAVEKVSSAMQAYSSELNFSIDEDSGRQVVKVMDTTNDKVIRQFPSEEVLRIAKNLDKVLGVLFEQKV</sequence>
<dbReference type="RefSeq" id="WP_390277238.1">
    <property type="nucleotide sequence ID" value="NZ_JBHRYH010000011.1"/>
</dbReference>
<reference evidence="3" key="1">
    <citation type="journal article" date="2019" name="Int. J. Syst. Evol. Microbiol.">
        <title>The Global Catalogue of Microorganisms (GCM) 10K type strain sequencing project: providing services to taxonomists for standard genome sequencing and annotation.</title>
        <authorList>
            <consortium name="The Broad Institute Genomics Platform"/>
            <consortium name="The Broad Institute Genome Sequencing Center for Infectious Disease"/>
            <person name="Wu L."/>
            <person name="Ma J."/>
        </authorList>
    </citation>
    <scope>NUCLEOTIDE SEQUENCE [LARGE SCALE GENOMIC DNA]</scope>
    <source>
        <strain evidence="3">KCTC 42195</strain>
    </source>
</reference>
<dbReference type="SUPFAM" id="SSF160214">
    <property type="entry name" value="FlaG-like"/>
    <property type="match status" value="1"/>
</dbReference>
<keyword evidence="2" id="KW-0966">Cell projection</keyword>
<gene>
    <name evidence="2" type="ORF">ACFOKJ_05415</name>
</gene>
<accession>A0ABV7TSA4</accession>
<dbReference type="PANTHER" id="PTHR37166:SF1">
    <property type="entry name" value="PROTEIN FLAG"/>
    <property type="match status" value="1"/>
</dbReference>
<keyword evidence="2" id="KW-0282">Flagellum</keyword>
<feature type="region of interest" description="Disordered" evidence="1">
    <location>
        <begin position="1"/>
        <end position="67"/>
    </location>
</feature>